<reference evidence="7 8" key="1">
    <citation type="journal article" date="2015" name="Nature">
        <title>rRNA introns, odd ribosomes, and small enigmatic genomes across a large radiation of phyla.</title>
        <authorList>
            <person name="Brown C.T."/>
            <person name="Hug L.A."/>
            <person name="Thomas B.C."/>
            <person name="Sharon I."/>
            <person name="Castelle C.J."/>
            <person name="Singh A."/>
            <person name="Wilkins M.J."/>
            <person name="Williams K.H."/>
            <person name="Banfield J.F."/>
        </authorList>
    </citation>
    <scope>NUCLEOTIDE SEQUENCE [LARGE SCALE GENOMIC DNA]</scope>
</reference>
<evidence type="ECO:0000256" key="3">
    <source>
        <dbReference type="ARBA" id="ARBA00023054"/>
    </source>
</evidence>
<dbReference type="Pfam" id="PF25967">
    <property type="entry name" value="RND-MFP_C"/>
    <property type="match status" value="1"/>
</dbReference>
<evidence type="ECO:0000256" key="2">
    <source>
        <dbReference type="ARBA" id="ARBA00009477"/>
    </source>
</evidence>
<dbReference type="Pfam" id="PF25954">
    <property type="entry name" value="Beta-barrel_RND_2"/>
    <property type="match status" value="1"/>
</dbReference>
<sequence>MNKISNFLKGKKYIYYIAGGVILVIAGIFVFSGRKAGNGTITVARTDFLNQVSVSGKVETAEEADLGFAASGRIAKIYARNNESVREGQILAQLDVADLLADLKIKEINSRTSDVELEDARENLEKVTTQEDTKVESAYRNLLSENLELVPNSSDYAATTPTISGIYDGVEGVYKISIEKENITLSDLTLRTFKLENTERIINEEGATRLGTKGLYISFPDDVETYKNTIWYLNIPNKSGSSYLANFNAYNEAKKGRDLAIKNAEYEYQKLLTEKNDGASSVAQAEIDKIRAEIGKNTIYAPFGGIVTNIEKEVGEIASQNETIVTLMGGGTLEIESFVPEVNIAEVRIGQEAEVTLDAFGEDMEFQARVVSIDSAETMRDGVSTYKVKMRFEMDYPTIRPGMTANVSIVIFERSDTIAIPGGTVYMENGKWFVKVKEKNGTVSREVTIGNRTNLGQVEIVSGLEEGEAVVLNPNAE</sequence>
<protein>
    <submittedName>
        <fullName evidence="7">Efflux transporter, RND family, MFP subunit</fullName>
    </submittedName>
</protein>
<dbReference type="GO" id="GO:0016020">
    <property type="term" value="C:membrane"/>
    <property type="evidence" value="ECO:0007669"/>
    <property type="project" value="InterPro"/>
</dbReference>
<name>A0A0G1FSH5_9BACT</name>
<comment type="subcellular location">
    <subcellularLocation>
        <location evidence="1">Cell envelope</location>
    </subcellularLocation>
</comment>
<dbReference type="GO" id="GO:0022857">
    <property type="term" value="F:transmembrane transporter activity"/>
    <property type="evidence" value="ECO:0007669"/>
    <property type="project" value="InterPro"/>
</dbReference>
<dbReference type="Proteomes" id="UP000033831">
    <property type="component" value="Unassembled WGS sequence"/>
</dbReference>
<evidence type="ECO:0000259" key="5">
    <source>
        <dbReference type="Pfam" id="PF25954"/>
    </source>
</evidence>
<gene>
    <name evidence="7" type="ORF">UW07_C0004G0022</name>
</gene>
<dbReference type="GO" id="GO:0030313">
    <property type="term" value="C:cell envelope"/>
    <property type="evidence" value="ECO:0007669"/>
    <property type="project" value="UniProtKB-SubCell"/>
</dbReference>
<feature type="domain" description="CusB-like beta-barrel" evidence="5">
    <location>
        <begin position="338"/>
        <end position="409"/>
    </location>
</feature>
<dbReference type="InterPro" id="IPR050465">
    <property type="entry name" value="UPF0194_transport"/>
</dbReference>
<proteinExistence type="inferred from homology"/>
<feature type="transmembrane region" description="Helical" evidence="4">
    <location>
        <begin position="12"/>
        <end position="31"/>
    </location>
</feature>
<keyword evidence="3" id="KW-0175">Coiled coil</keyword>
<comment type="caution">
    <text evidence="7">The sequence shown here is derived from an EMBL/GenBank/DDBJ whole genome shotgun (WGS) entry which is preliminary data.</text>
</comment>
<dbReference type="InterPro" id="IPR058627">
    <property type="entry name" value="MdtA-like_C"/>
</dbReference>
<keyword evidence="4" id="KW-1133">Transmembrane helix</keyword>
<dbReference type="EMBL" id="LCGX01000004">
    <property type="protein sequence ID" value="KKT25023.1"/>
    <property type="molecule type" value="Genomic_DNA"/>
</dbReference>
<evidence type="ECO:0000259" key="6">
    <source>
        <dbReference type="Pfam" id="PF25967"/>
    </source>
</evidence>
<dbReference type="Gene3D" id="2.40.30.170">
    <property type="match status" value="1"/>
</dbReference>
<evidence type="ECO:0000256" key="1">
    <source>
        <dbReference type="ARBA" id="ARBA00004196"/>
    </source>
</evidence>
<evidence type="ECO:0000313" key="8">
    <source>
        <dbReference type="Proteomes" id="UP000033831"/>
    </source>
</evidence>
<dbReference type="PANTHER" id="PTHR32347:SF14">
    <property type="entry name" value="EFFLUX SYSTEM COMPONENT YKNX-RELATED"/>
    <property type="match status" value="1"/>
</dbReference>
<dbReference type="Gene3D" id="2.40.50.100">
    <property type="match status" value="1"/>
</dbReference>
<evidence type="ECO:0000313" key="7">
    <source>
        <dbReference type="EMBL" id="KKT25023.1"/>
    </source>
</evidence>
<dbReference type="NCBIfam" id="TIGR01730">
    <property type="entry name" value="RND_mfp"/>
    <property type="match status" value="1"/>
</dbReference>
<keyword evidence="4" id="KW-0812">Transmembrane</keyword>
<organism evidence="7 8">
    <name type="scientific">Candidatus Nomurabacteria bacterium GW2011_GWF2_43_8</name>
    <dbReference type="NCBI Taxonomy" id="1618779"/>
    <lineage>
        <taxon>Bacteria</taxon>
        <taxon>Candidatus Nomuraibacteriota</taxon>
    </lineage>
</organism>
<keyword evidence="4" id="KW-0472">Membrane</keyword>
<evidence type="ECO:0000256" key="4">
    <source>
        <dbReference type="SAM" id="Phobius"/>
    </source>
</evidence>
<dbReference type="InterPro" id="IPR006143">
    <property type="entry name" value="RND_pump_MFP"/>
</dbReference>
<dbReference type="PRINTS" id="PR01490">
    <property type="entry name" value="RTXTOXIND"/>
</dbReference>
<comment type="similarity">
    <text evidence="2">Belongs to the membrane fusion protein (MFP) (TC 8.A.1) family.</text>
</comment>
<dbReference type="AlphaFoldDB" id="A0A0G1FSH5"/>
<dbReference type="InterPro" id="IPR058792">
    <property type="entry name" value="Beta-barrel_RND_2"/>
</dbReference>
<feature type="domain" description="Multidrug resistance protein MdtA-like C-terminal permuted SH3" evidence="6">
    <location>
        <begin position="418"/>
        <end position="472"/>
    </location>
</feature>
<dbReference type="PANTHER" id="PTHR32347">
    <property type="entry name" value="EFFLUX SYSTEM COMPONENT YKNX-RELATED"/>
    <property type="match status" value="1"/>
</dbReference>
<dbReference type="Gene3D" id="2.40.420.20">
    <property type="match status" value="1"/>
</dbReference>
<accession>A0A0G1FSH5</accession>